<evidence type="ECO:0000313" key="2">
    <source>
        <dbReference type="Proteomes" id="UP000194546"/>
    </source>
</evidence>
<dbReference type="Proteomes" id="UP000194546">
    <property type="component" value="Unassembled WGS sequence"/>
</dbReference>
<accession>A0A242MWZ2</accession>
<protein>
    <submittedName>
        <fullName evidence="1">Uncharacterized protein</fullName>
    </submittedName>
</protein>
<gene>
    <name evidence="1" type="ORF">PAMC26510_12510</name>
</gene>
<comment type="caution">
    <text evidence="1">The sequence shown here is derived from an EMBL/GenBank/DDBJ whole genome shotgun (WGS) entry which is preliminary data.</text>
</comment>
<sequence>MNVALNFFLPIITTCHGNPATAWAIVPMPKTSMDKYRSFSANPRYIWAAG</sequence>
<reference evidence="1 2" key="1">
    <citation type="submission" date="2017-03" db="EMBL/GenBank/DDBJ databases">
        <title>Genome analysis of strain PAMC 26510.</title>
        <authorList>
            <person name="Oh H.-M."/>
            <person name="Yang J.-A."/>
        </authorList>
    </citation>
    <scope>NUCLEOTIDE SEQUENCE [LARGE SCALE GENOMIC DNA]</scope>
    <source>
        <strain evidence="1 2">PAMC 26510</strain>
    </source>
</reference>
<name>A0A242MWZ2_CABSO</name>
<evidence type="ECO:0000313" key="1">
    <source>
        <dbReference type="EMBL" id="OTP75958.1"/>
    </source>
</evidence>
<proteinExistence type="predicted"/>
<dbReference type="EMBL" id="NBTY01000066">
    <property type="protein sequence ID" value="OTP75958.1"/>
    <property type="molecule type" value="Genomic_DNA"/>
</dbReference>
<dbReference type="AlphaFoldDB" id="A0A242MWZ2"/>
<organism evidence="1 2">
    <name type="scientific">Caballeronia sordidicola</name>
    <name type="common">Burkholderia sordidicola</name>
    <dbReference type="NCBI Taxonomy" id="196367"/>
    <lineage>
        <taxon>Bacteria</taxon>
        <taxon>Pseudomonadati</taxon>
        <taxon>Pseudomonadota</taxon>
        <taxon>Betaproteobacteria</taxon>
        <taxon>Burkholderiales</taxon>
        <taxon>Burkholderiaceae</taxon>
        <taxon>Caballeronia</taxon>
    </lineage>
</organism>